<proteinExistence type="predicted"/>
<gene>
    <name evidence="1" type="ORF">IM755_05165</name>
</gene>
<dbReference type="EMBL" id="JADFTZ010000001">
    <property type="protein sequence ID" value="MBE9576093.1"/>
    <property type="molecule type" value="Genomic_DNA"/>
</dbReference>
<name>A0ABR9WQ92_9FLAO</name>
<evidence type="ECO:0000313" key="2">
    <source>
        <dbReference type="Proteomes" id="UP000656274"/>
    </source>
</evidence>
<sequence length="143" mass="16804">MKIKLLIFFFFVITSKTFSQNPPSMAMPSGDKEVLIEKLIEVCDYEAFLKTYCYKKIDKNAQQNNWSAEYVKKLKESVQLKYFKSTILNTLSFYSTEELNDLVEIYTKINNRKKNNKQLIINDIILSNLENFSESILLGKYIL</sequence>
<protein>
    <recommendedName>
        <fullName evidence="3">DUF4476 domain-containing protein</fullName>
    </recommendedName>
</protein>
<evidence type="ECO:0008006" key="3">
    <source>
        <dbReference type="Google" id="ProtNLM"/>
    </source>
</evidence>
<dbReference type="Proteomes" id="UP000656274">
    <property type="component" value="Unassembled WGS sequence"/>
</dbReference>
<accession>A0ABR9WQ92</accession>
<keyword evidence="2" id="KW-1185">Reference proteome</keyword>
<evidence type="ECO:0000313" key="1">
    <source>
        <dbReference type="EMBL" id="MBE9576093.1"/>
    </source>
</evidence>
<comment type="caution">
    <text evidence="1">The sequence shown here is derived from an EMBL/GenBank/DDBJ whole genome shotgun (WGS) entry which is preliminary data.</text>
</comment>
<reference evidence="1 2" key="1">
    <citation type="submission" date="2020-10" db="EMBL/GenBank/DDBJ databases">
        <title>The genome sequence of Flavobacterium aquaticum 1Y8A.</title>
        <authorList>
            <person name="Liu Y."/>
        </authorList>
    </citation>
    <scope>NUCLEOTIDE SEQUENCE [LARGE SCALE GENOMIC DNA]</scope>
    <source>
        <strain evidence="1 2">1Y8A</strain>
    </source>
</reference>
<organism evidence="1 2">
    <name type="scientific">Flavobacterium proteolyticum</name>
    <dbReference type="NCBI Taxonomy" id="2911683"/>
    <lineage>
        <taxon>Bacteria</taxon>
        <taxon>Pseudomonadati</taxon>
        <taxon>Bacteroidota</taxon>
        <taxon>Flavobacteriia</taxon>
        <taxon>Flavobacteriales</taxon>
        <taxon>Flavobacteriaceae</taxon>
        <taxon>Flavobacterium</taxon>
    </lineage>
</organism>
<dbReference type="RefSeq" id="WP_194094283.1">
    <property type="nucleotide sequence ID" value="NZ_JADFTZ010000001.1"/>
</dbReference>